<dbReference type="EMBL" id="MTHB01000063">
    <property type="protein sequence ID" value="OXC78478.1"/>
    <property type="molecule type" value="Genomic_DNA"/>
</dbReference>
<reference evidence="3" key="1">
    <citation type="submission" date="2017-01" db="EMBL/GenBank/DDBJ databases">
        <title>Genome Analysis of Deinococcus marmoris KOPRI26562.</title>
        <authorList>
            <person name="Kim J.H."/>
            <person name="Oh H.-M."/>
        </authorList>
    </citation>
    <scope>NUCLEOTIDE SEQUENCE [LARGE SCALE GENOMIC DNA]</scope>
    <source>
        <strain evidence="3">PAMC 26633</strain>
    </source>
</reference>
<accession>A0A226X6K0</accession>
<sequence length="66" mass="6889">MARPGEFTPDALRINLGRPATVIPDQWPHALVASATDLKPLTAVNSRESESAAGKDANASTYTPAA</sequence>
<feature type="region of interest" description="Disordered" evidence="1">
    <location>
        <begin position="44"/>
        <end position="66"/>
    </location>
</feature>
<comment type="caution">
    <text evidence="2">The sequence shown here is derived from an EMBL/GenBank/DDBJ whole genome shotgun (WGS) entry which is preliminary data.</text>
</comment>
<proteinExistence type="predicted"/>
<evidence type="ECO:0000313" key="3">
    <source>
        <dbReference type="Proteomes" id="UP000214720"/>
    </source>
</evidence>
<dbReference type="Proteomes" id="UP000214720">
    <property type="component" value="Unassembled WGS sequence"/>
</dbReference>
<dbReference type="AlphaFoldDB" id="A0A226X6K0"/>
<evidence type="ECO:0000256" key="1">
    <source>
        <dbReference type="SAM" id="MobiDB-lite"/>
    </source>
</evidence>
<organism evidence="2 3">
    <name type="scientific">Caballeronia sordidicola</name>
    <name type="common">Burkholderia sordidicola</name>
    <dbReference type="NCBI Taxonomy" id="196367"/>
    <lineage>
        <taxon>Bacteria</taxon>
        <taxon>Pseudomonadati</taxon>
        <taxon>Pseudomonadota</taxon>
        <taxon>Betaproteobacteria</taxon>
        <taxon>Burkholderiales</taxon>
        <taxon>Burkholderiaceae</taxon>
        <taxon>Caballeronia</taxon>
    </lineage>
</organism>
<name>A0A226X6K0_CABSO</name>
<gene>
    <name evidence="2" type="ORF">BSU04_12070</name>
</gene>
<evidence type="ECO:0000313" key="2">
    <source>
        <dbReference type="EMBL" id="OXC78478.1"/>
    </source>
</evidence>
<protein>
    <submittedName>
        <fullName evidence="2">Uncharacterized protein</fullName>
    </submittedName>
</protein>